<proteinExistence type="inferred from homology"/>
<dbReference type="GO" id="GO:0005886">
    <property type="term" value="C:plasma membrane"/>
    <property type="evidence" value="ECO:0007669"/>
    <property type="project" value="TreeGrafter"/>
</dbReference>
<keyword evidence="6 8" id="KW-0472">Membrane</keyword>
<feature type="transmembrane region" description="Helical" evidence="8">
    <location>
        <begin position="301"/>
        <end position="319"/>
    </location>
</feature>
<comment type="subcellular location">
    <subcellularLocation>
        <location evidence="1">Membrane</location>
        <topology evidence="1">Multi-pass membrane protein</topology>
    </subcellularLocation>
</comment>
<feature type="transmembrane region" description="Helical" evidence="8">
    <location>
        <begin position="97"/>
        <end position="117"/>
    </location>
</feature>
<dbReference type="GO" id="GO:0034257">
    <property type="term" value="F:nicotinamide riboside transmembrane transporter activity"/>
    <property type="evidence" value="ECO:0007669"/>
    <property type="project" value="TreeGrafter"/>
</dbReference>
<feature type="transmembrane region" description="Helical" evidence="8">
    <location>
        <begin position="129"/>
        <end position="149"/>
    </location>
</feature>
<dbReference type="GO" id="GO:0000329">
    <property type="term" value="C:fungal-type vacuole membrane"/>
    <property type="evidence" value="ECO:0007669"/>
    <property type="project" value="TreeGrafter"/>
</dbReference>
<dbReference type="Proteomes" id="UP000094065">
    <property type="component" value="Unassembled WGS sequence"/>
</dbReference>
<dbReference type="PANTHER" id="PTHR10332">
    <property type="entry name" value="EQUILIBRATIVE NUCLEOSIDE TRANSPORTER"/>
    <property type="match status" value="1"/>
</dbReference>
<dbReference type="RefSeq" id="XP_018989461.1">
    <property type="nucleotide sequence ID" value="XM_019142890.1"/>
</dbReference>
<gene>
    <name evidence="9" type="ORF">L202_08048</name>
</gene>
<dbReference type="EMBL" id="AWGJ01000013">
    <property type="protein sequence ID" value="ODN73549.1"/>
    <property type="molecule type" value="Genomic_DNA"/>
</dbReference>
<feature type="compositionally biased region" description="Acidic residues" evidence="7">
    <location>
        <begin position="32"/>
        <end position="41"/>
    </location>
</feature>
<dbReference type="PIRSF" id="PIRSF016379">
    <property type="entry name" value="ENT"/>
    <property type="match status" value="1"/>
</dbReference>
<dbReference type="Pfam" id="PF01733">
    <property type="entry name" value="Nucleoside_tran"/>
    <property type="match status" value="1"/>
</dbReference>
<dbReference type="STRING" id="1295533.A0A1E3HB32"/>
<evidence type="ECO:0000256" key="3">
    <source>
        <dbReference type="ARBA" id="ARBA00022448"/>
    </source>
</evidence>
<feature type="transmembrane region" description="Helical" evidence="8">
    <location>
        <begin position="203"/>
        <end position="223"/>
    </location>
</feature>
<organism evidence="9 10">
    <name type="scientific">Cryptococcus amylolentus CBS 6039</name>
    <dbReference type="NCBI Taxonomy" id="1295533"/>
    <lineage>
        <taxon>Eukaryota</taxon>
        <taxon>Fungi</taxon>
        <taxon>Dikarya</taxon>
        <taxon>Basidiomycota</taxon>
        <taxon>Agaricomycotina</taxon>
        <taxon>Tremellomycetes</taxon>
        <taxon>Tremellales</taxon>
        <taxon>Cryptococcaceae</taxon>
        <taxon>Cryptococcus</taxon>
    </lineage>
</organism>
<evidence type="ECO:0000313" key="9">
    <source>
        <dbReference type="EMBL" id="ODN73549.1"/>
    </source>
</evidence>
<accession>A0A1E3HB32</accession>
<evidence type="ECO:0000256" key="8">
    <source>
        <dbReference type="SAM" id="Phobius"/>
    </source>
</evidence>
<keyword evidence="4 8" id="KW-0812">Transmembrane</keyword>
<dbReference type="GO" id="GO:0015205">
    <property type="term" value="F:nucleobase transmembrane transporter activity"/>
    <property type="evidence" value="ECO:0007669"/>
    <property type="project" value="TreeGrafter"/>
</dbReference>
<evidence type="ECO:0000256" key="4">
    <source>
        <dbReference type="ARBA" id="ARBA00022692"/>
    </source>
</evidence>
<keyword evidence="3" id="KW-0813">Transport</keyword>
<keyword evidence="10" id="KW-1185">Reference proteome</keyword>
<dbReference type="PRINTS" id="PR01130">
    <property type="entry name" value="DERENTRNSPRT"/>
</dbReference>
<evidence type="ECO:0000256" key="6">
    <source>
        <dbReference type="ARBA" id="ARBA00023136"/>
    </source>
</evidence>
<dbReference type="OrthoDB" id="10261753at2759"/>
<feature type="transmembrane region" description="Helical" evidence="8">
    <location>
        <begin position="406"/>
        <end position="430"/>
    </location>
</feature>
<sequence>MLDAIRSLLAPSPSQRPDPSEYQPVISGNPEEPIDGEELDDALGPGATREVGEYERVKVYLCFWVLGAGVLISWNALICTFPLLISYLPADSAMRGSLSSILSTVYCFGNLFFLGLAQRHVSTASPAKRLHCSLLLLLVSALVLTYPLLPSLLPHFSPALLLTSLLSISLVLSLATAYLQSSVFALSSLWGSEQTLGVMSGQGGIAVLVSGIQFVLAFVSAIGKKENGVPGGEEASKLAGVGLWAACTLGALACFVASNYLQKHPKYTSVIAGKASRASGEDEHTKVKGSTMKILSQNWEVNVAVAWVFIVTLSVFPPITTRILSTHVPAPRLLQPDVFIPLHFVLFNIGDYIGRTYLPAIPSLLLTSPKHILTLSLSRTLFIPVFFACNVAPRSVGNTPFINSDFVYLAIILAFAITNGYMSSLCMIVASSPSLNPRIKDEERDVAASLASFCLVTGLAGGSMASFGVSWAVGGQ</sequence>
<keyword evidence="5 8" id="KW-1133">Transmembrane helix</keyword>
<comment type="similarity">
    <text evidence="2">Belongs to the SLC29A/ENT transporter (TC 2.A.57) family.</text>
</comment>
<dbReference type="GeneID" id="30159357"/>
<dbReference type="PANTHER" id="PTHR10332:SF88">
    <property type="entry name" value="EQUILIBRATIVE NUCLEOSIDE TRANSPORTER 1, ISOFORM A"/>
    <property type="match status" value="1"/>
</dbReference>
<reference evidence="9 10" key="1">
    <citation type="submission" date="2016-06" db="EMBL/GenBank/DDBJ databases">
        <title>Evolution of pathogenesis and genome organization in the Tremellales.</title>
        <authorList>
            <person name="Cuomo C."/>
            <person name="Litvintseva A."/>
            <person name="Heitman J."/>
            <person name="Chen Y."/>
            <person name="Sun S."/>
            <person name="Springer D."/>
            <person name="Dromer F."/>
            <person name="Young S."/>
            <person name="Zeng Q."/>
            <person name="Chapman S."/>
            <person name="Gujja S."/>
            <person name="Saif S."/>
            <person name="Birren B."/>
        </authorList>
    </citation>
    <scope>NUCLEOTIDE SEQUENCE [LARGE SCALE GENOMIC DNA]</scope>
    <source>
        <strain evidence="9 10">CBS 6039</strain>
    </source>
</reference>
<feature type="region of interest" description="Disordered" evidence="7">
    <location>
        <begin position="1"/>
        <end position="42"/>
    </location>
</feature>
<comment type="caution">
    <text evidence="9">The sequence shown here is derived from an EMBL/GenBank/DDBJ whole genome shotgun (WGS) entry which is preliminary data.</text>
</comment>
<feature type="transmembrane region" description="Helical" evidence="8">
    <location>
        <begin position="243"/>
        <end position="261"/>
    </location>
</feature>
<dbReference type="InterPro" id="IPR002259">
    <property type="entry name" value="Eqnu_transpt"/>
</dbReference>
<evidence type="ECO:0000256" key="1">
    <source>
        <dbReference type="ARBA" id="ARBA00004141"/>
    </source>
</evidence>
<evidence type="ECO:0000313" key="10">
    <source>
        <dbReference type="Proteomes" id="UP000094065"/>
    </source>
</evidence>
<evidence type="ECO:0000256" key="5">
    <source>
        <dbReference type="ARBA" id="ARBA00022989"/>
    </source>
</evidence>
<evidence type="ECO:0000256" key="2">
    <source>
        <dbReference type="ARBA" id="ARBA00007965"/>
    </source>
</evidence>
<evidence type="ECO:0008006" key="11">
    <source>
        <dbReference type="Google" id="ProtNLM"/>
    </source>
</evidence>
<feature type="transmembrane region" description="Helical" evidence="8">
    <location>
        <begin position="450"/>
        <end position="473"/>
    </location>
</feature>
<dbReference type="AlphaFoldDB" id="A0A1E3HB32"/>
<protein>
    <recommendedName>
        <fullName evidence="11">Nucleoside transporter</fullName>
    </recommendedName>
</protein>
<feature type="transmembrane region" description="Helical" evidence="8">
    <location>
        <begin position="59"/>
        <end position="85"/>
    </location>
</feature>
<evidence type="ECO:0000256" key="7">
    <source>
        <dbReference type="SAM" id="MobiDB-lite"/>
    </source>
</evidence>
<name>A0A1E3HB32_9TREE</name>
<feature type="transmembrane region" description="Helical" evidence="8">
    <location>
        <begin position="161"/>
        <end position="191"/>
    </location>
</feature>